<dbReference type="EMBL" id="CAJVPT010063771">
    <property type="protein sequence ID" value="CAG8769193.1"/>
    <property type="molecule type" value="Genomic_DNA"/>
</dbReference>
<protein>
    <submittedName>
        <fullName evidence="1">1918_t:CDS:1</fullName>
    </submittedName>
</protein>
<feature type="non-terminal residue" evidence="1">
    <location>
        <position position="124"/>
    </location>
</feature>
<sequence length="124" mass="13567">VALIIEHTNVYRPWLLPSSSWRRDEGQEVQQVLQSGHKEQAKPTITPSHDTRTSQGLGGRWTTPRAMSLAGVVHNLVDDKGDSENENGSPHGKQAARRFAATLQTPKRRSSGFNSTPSSPAGRT</sequence>
<evidence type="ECO:0000313" key="2">
    <source>
        <dbReference type="Proteomes" id="UP000789525"/>
    </source>
</evidence>
<dbReference type="Proteomes" id="UP000789525">
    <property type="component" value="Unassembled WGS sequence"/>
</dbReference>
<organism evidence="1 2">
    <name type="scientific">Acaulospora colombiana</name>
    <dbReference type="NCBI Taxonomy" id="27376"/>
    <lineage>
        <taxon>Eukaryota</taxon>
        <taxon>Fungi</taxon>
        <taxon>Fungi incertae sedis</taxon>
        <taxon>Mucoromycota</taxon>
        <taxon>Glomeromycotina</taxon>
        <taxon>Glomeromycetes</taxon>
        <taxon>Diversisporales</taxon>
        <taxon>Acaulosporaceae</taxon>
        <taxon>Acaulospora</taxon>
    </lineage>
</organism>
<name>A0ACA9QY16_9GLOM</name>
<keyword evidence="2" id="KW-1185">Reference proteome</keyword>
<proteinExistence type="predicted"/>
<comment type="caution">
    <text evidence="1">The sequence shown here is derived from an EMBL/GenBank/DDBJ whole genome shotgun (WGS) entry which is preliminary data.</text>
</comment>
<gene>
    <name evidence="1" type="ORF">ACOLOM_LOCUS13661</name>
</gene>
<accession>A0ACA9QY16</accession>
<reference evidence="1" key="1">
    <citation type="submission" date="2021-06" db="EMBL/GenBank/DDBJ databases">
        <authorList>
            <person name="Kallberg Y."/>
            <person name="Tangrot J."/>
            <person name="Rosling A."/>
        </authorList>
    </citation>
    <scope>NUCLEOTIDE SEQUENCE</scope>
    <source>
        <strain evidence="1">CL356</strain>
    </source>
</reference>
<feature type="non-terminal residue" evidence="1">
    <location>
        <position position="1"/>
    </location>
</feature>
<evidence type="ECO:0000313" key="1">
    <source>
        <dbReference type="EMBL" id="CAG8769193.1"/>
    </source>
</evidence>